<evidence type="ECO:0000259" key="2">
    <source>
        <dbReference type="Pfam" id="PF13550"/>
    </source>
</evidence>
<proteinExistence type="predicted"/>
<name>A0A7Y3RMT7_9PROT</name>
<feature type="domain" description="GTA TIM-barrel-like" evidence="1">
    <location>
        <begin position="411"/>
        <end position="705"/>
    </location>
</feature>
<dbReference type="InterPro" id="IPR025195">
    <property type="entry name" value="GTA_TIM_dom"/>
</dbReference>
<dbReference type="AlphaFoldDB" id="A0A7Y3RMT7"/>
<accession>A0A7Y3RMT7</accession>
<dbReference type="Pfam" id="PF23666">
    <property type="entry name" value="Rcc01698_C"/>
    <property type="match status" value="1"/>
</dbReference>
<evidence type="ECO:0000259" key="1">
    <source>
        <dbReference type="Pfam" id="PF13547"/>
    </source>
</evidence>
<evidence type="ECO:0000313" key="4">
    <source>
        <dbReference type="EMBL" id="NNU16978.1"/>
    </source>
</evidence>
<keyword evidence="5" id="KW-1185">Reference proteome</keyword>
<dbReference type="Pfam" id="PF13550">
    <property type="entry name" value="Phage-tail_3"/>
    <property type="match status" value="1"/>
</dbReference>
<dbReference type="CDD" id="cd19607">
    <property type="entry name" value="GTA_TIM-barrel-like"/>
    <property type="match status" value="1"/>
</dbReference>
<dbReference type="InterPro" id="IPR032876">
    <property type="entry name" value="J_dom"/>
</dbReference>
<dbReference type="InterPro" id="IPR056490">
    <property type="entry name" value="Rcc01698_C"/>
</dbReference>
<gene>
    <name evidence="4" type="ORF">HK107_11670</name>
</gene>
<feature type="domain" description="Rcc01698-like C-terminal" evidence="3">
    <location>
        <begin position="1014"/>
        <end position="1111"/>
    </location>
</feature>
<dbReference type="RefSeq" id="WP_173199960.1">
    <property type="nucleotide sequence ID" value="NZ_JABFCX010000003.1"/>
</dbReference>
<organism evidence="4 5">
    <name type="scientific">Parvularcula mediterranea</name>
    <dbReference type="NCBI Taxonomy" id="2732508"/>
    <lineage>
        <taxon>Bacteria</taxon>
        <taxon>Pseudomonadati</taxon>
        <taxon>Pseudomonadota</taxon>
        <taxon>Alphaproteobacteria</taxon>
        <taxon>Parvularculales</taxon>
        <taxon>Parvularculaceae</taxon>
        <taxon>Parvularcula</taxon>
    </lineage>
</organism>
<reference evidence="4 5" key="1">
    <citation type="submission" date="2020-05" db="EMBL/GenBank/DDBJ databases">
        <title>Parvularcula mediterraneae sp. nov., isolated from polypropylene straw from shallow seawater of the seashore of Laganas in Zakynthos island, Greece.</title>
        <authorList>
            <person name="Szabo I."/>
            <person name="Al-Omari J."/>
            <person name="Rado J."/>
            <person name="Szerdahelyi G.S."/>
        </authorList>
    </citation>
    <scope>NUCLEOTIDE SEQUENCE [LARGE SCALE GENOMIC DNA]</scope>
    <source>
        <strain evidence="4 5">ZS-1/3</strain>
    </source>
</reference>
<protein>
    <recommendedName>
        <fullName evidence="6">Host specificity protein</fullName>
    </recommendedName>
</protein>
<dbReference type="SUPFAM" id="SSF51445">
    <property type="entry name" value="(Trans)glycosidases"/>
    <property type="match status" value="1"/>
</dbReference>
<comment type="caution">
    <text evidence="4">The sequence shown here is derived from an EMBL/GenBank/DDBJ whole genome shotgun (WGS) entry which is preliminary data.</text>
</comment>
<evidence type="ECO:0000313" key="5">
    <source>
        <dbReference type="Proteomes" id="UP000536835"/>
    </source>
</evidence>
<dbReference type="EMBL" id="JABFCX010000003">
    <property type="protein sequence ID" value="NNU16978.1"/>
    <property type="molecule type" value="Genomic_DNA"/>
</dbReference>
<dbReference type="Pfam" id="PF13547">
    <property type="entry name" value="GTA_TIM"/>
    <property type="match status" value="1"/>
</dbReference>
<evidence type="ECO:0000259" key="3">
    <source>
        <dbReference type="Pfam" id="PF23666"/>
    </source>
</evidence>
<dbReference type="InterPro" id="IPR017853">
    <property type="entry name" value="GH"/>
</dbReference>
<dbReference type="Gene3D" id="3.20.20.80">
    <property type="entry name" value="Glycosidases"/>
    <property type="match status" value="1"/>
</dbReference>
<feature type="domain" description="Tip attachment protein J" evidence="2">
    <location>
        <begin position="763"/>
        <end position="924"/>
    </location>
</feature>
<sequence length="1255" mass="134951">MTQSIQTFAAQAGQTALREAPRIAAAYAADQATLAATNILFGPVKRTRAGRPLEEIRILTAGEGGGIPRVYGRARVGGQIIWASDVSETTFTQTSTTGAKGVKRASETSATEYRYKVSVAIALCDGELIRIGRVWADGNLITLADFDYRIYHGTEDQSPDPLIEALDGTAPAYKGTAYIVIEELDLAPFGNRIPQFNFEIVCPVGESDPDDMEQAIRAVTLIPGSGEAVYAMEPVFETTGEGVTTALNRHNGLGLPDAEASLDELQAVLPNLESVSLVVSWFGDDLRAGHCQVRPGTERPERVSEPDLWSVNGETRAEVRPLTQNGETPSYGGTPSDESVKAIIQDIKARGLAVTFHPFVLMDIPADNALNDPSGAPSQPPYPWRGRIRADSEVDDSSAAVRAQVDQFFDSYEVMALHYAELCAEAGGVETFLIGSELRGLTRLRDESGAFPAVQRLIQLAQAVKAILPAATITYGADWSEYGSYVPSDALSDLYYPLDPLWADSSIGAIGIDNYFPLTDWREGEGHLDAAEAEGPYDLDYIASRVAGGEGFDWYYASEADRQEQVRTPITDGAFGEPHVFRPKDLISWWSLPHEERSAGSKTGATPWVPQSKPILFTEIGCAAIDKGANQPNVFLDPKSSESFAPHFSTGARDDRAQRAALEAQHRYWSKPQNNPASSVYGGSMLDASRMAVYCWDARPFPEFPARQSLWADAGNWTTGHWLNGRAGKVRLSRLIEALGREAGLFAINASACDQLLSGYVVSEPMTARQAIEPLLDLYQLDTWAREGVVYVAPRHGTEELSVDEGDLVLRGDRQPLALDHRQAEELPAALSLTYADELSGFGLKIVEARDETDPGGRTARIGTSVIMEEGEARARARAILAEARGMDLTASFALPELADGIEPGTVLRLTGEEGALTLRVTAMTETDIRAIDTVRTDPGLFAVTYEGIAASPDLLPVTYGAVLLGALDIPLLTEGSTEAQLWLAAFAEPWPGGVAVYRQGEAALLARLSRQSPMGRLTAPLAPGTAGRWDRGSTLSLSLPAGSLESRPEADILAGAQLAAVETPRGWELLQFQSAALQPDGTWQLSGFLRGRNGTEEEAAAGADTGSRIVLLDEASSLPLPPDRWGITEAITYGPEGAEPGAYPYREGSIALEGRGARPLSPVHLRAENAAGTTTLHWIRRTRIGGDRFSSGDIPLGETEEHYEINVFDQNGALLETIETTAPTASFAQANAHSVTVAQRSSVYGAGRAASLVL</sequence>
<dbReference type="Proteomes" id="UP000536835">
    <property type="component" value="Unassembled WGS sequence"/>
</dbReference>
<evidence type="ECO:0008006" key="6">
    <source>
        <dbReference type="Google" id="ProtNLM"/>
    </source>
</evidence>